<protein>
    <submittedName>
        <fullName evidence="2">Uncharacterized protein</fullName>
    </submittedName>
</protein>
<dbReference type="Proteomes" id="UP000000532">
    <property type="component" value="Plasmid pTT27"/>
</dbReference>
<keyword evidence="3" id="KW-1185">Reference proteome</keyword>
<dbReference type="Gene3D" id="3.50.50.60">
    <property type="entry name" value="FAD/NAD(P)-binding domain"/>
    <property type="match status" value="1"/>
</dbReference>
<reference evidence="2 3" key="1">
    <citation type="submission" date="2004-11" db="EMBL/GenBank/DDBJ databases">
        <title>Complete genome sequence of Thermus thermophilus HB8.</title>
        <authorList>
            <person name="Masui R."/>
            <person name="Kurokawa K."/>
            <person name="Nakagawa N."/>
            <person name="Tokunaga F."/>
            <person name="Koyama Y."/>
            <person name="Shibata T."/>
            <person name="Oshima T."/>
            <person name="Yokoyama S."/>
            <person name="Yasunaga T."/>
            <person name="Kuramitsu S."/>
        </authorList>
    </citation>
    <scope>NUCLEOTIDE SEQUENCE [LARGE SCALE GENOMIC DNA]</scope>
    <source>
        <strain evidence="3">ATCC 27634 / DSM 579 / HB8</strain>
        <plasmid evidence="2 3">pTT27</plasmid>
    </source>
</reference>
<feature type="transmembrane region" description="Helical" evidence="1">
    <location>
        <begin position="205"/>
        <end position="224"/>
    </location>
</feature>
<keyword evidence="1" id="KW-0812">Transmembrane</keyword>
<gene>
    <name evidence="2" type="ordered locus">TTHB137</name>
</gene>
<evidence type="ECO:0000313" key="2">
    <source>
        <dbReference type="EMBL" id="BAD71933.1"/>
    </source>
</evidence>
<proteinExistence type="predicted"/>
<feature type="transmembrane region" description="Helical" evidence="1">
    <location>
        <begin position="136"/>
        <end position="155"/>
    </location>
</feature>
<dbReference type="AlphaFoldDB" id="Q53W29"/>
<dbReference type="SUPFAM" id="SSF51905">
    <property type="entry name" value="FAD/NAD(P)-binding domain"/>
    <property type="match status" value="1"/>
</dbReference>
<feature type="transmembrane region" description="Helical" evidence="1">
    <location>
        <begin position="106"/>
        <end position="124"/>
    </location>
</feature>
<dbReference type="PATRIC" id="fig|300852.9.peg.2082"/>
<feature type="transmembrane region" description="Helical" evidence="1">
    <location>
        <begin position="161"/>
        <end position="185"/>
    </location>
</feature>
<evidence type="ECO:0000256" key="1">
    <source>
        <dbReference type="SAM" id="Phobius"/>
    </source>
</evidence>
<keyword evidence="2" id="KW-0614">Plasmid</keyword>
<sequence>MRRGRVLLARTRAVDLEGRRLLLEDGDVLPYRHLVVATGSLPSDLGVPGVGLLALGFAQAPALVPWGGALALAALFHGVDESALGLFLWAANLGLWGLAFGEGLGYLLLLLAYGLALYDAYRILKNRMKRALDIGVRHYLAGLFFLGLALLALPFHPVAAALWFALGFVGLVVTGMLYKILPFLVWTHRYAKRAGKEKVPLLKEMLPEGAGYLAGGLLAFGALLSPWFPWAVWAYALGALPHLYALWEVMRR</sequence>
<feature type="transmembrane region" description="Helical" evidence="1">
    <location>
        <begin position="50"/>
        <end position="76"/>
    </location>
</feature>
<organism evidence="2 3">
    <name type="scientific">Thermus thermophilus (strain ATCC 27634 / DSM 579 / HB8)</name>
    <dbReference type="NCBI Taxonomy" id="300852"/>
    <lineage>
        <taxon>Bacteria</taxon>
        <taxon>Thermotogati</taxon>
        <taxon>Deinococcota</taxon>
        <taxon>Deinococci</taxon>
        <taxon>Thermales</taxon>
        <taxon>Thermaceae</taxon>
        <taxon>Thermus</taxon>
    </lineage>
</organism>
<dbReference type="InterPro" id="IPR036188">
    <property type="entry name" value="FAD/NAD-bd_sf"/>
</dbReference>
<dbReference type="PROSITE" id="PS50890">
    <property type="entry name" value="PUA"/>
    <property type="match status" value="1"/>
</dbReference>
<geneLocation type="plasmid" evidence="2 3">
    <name>pTT27</name>
</geneLocation>
<dbReference type="EMBL" id="AP008227">
    <property type="protein sequence ID" value="BAD71933.1"/>
    <property type="molecule type" value="Genomic_DNA"/>
</dbReference>
<name>Q53W29_THET8</name>
<dbReference type="EnsemblBacteria" id="BAD71933">
    <property type="protein sequence ID" value="BAD71933"/>
    <property type="gene ID" value="BAD71933"/>
</dbReference>
<keyword evidence="1" id="KW-0472">Membrane</keyword>
<accession>Q53W29</accession>
<dbReference type="KEGG" id="ttj:TTHB137"/>
<dbReference type="HOGENOM" id="CLU_1102378_0_0_0"/>
<evidence type="ECO:0000313" key="3">
    <source>
        <dbReference type="Proteomes" id="UP000000532"/>
    </source>
</evidence>
<keyword evidence="1" id="KW-1133">Transmembrane helix</keyword>